<dbReference type="PANTHER" id="PTHR32133:SF327">
    <property type="entry name" value="F-BOX DOMAIN-CONTAINING PROTEIN"/>
    <property type="match status" value="1"/>
</dbReference>
<gene>
    <name evidence="2" type="ORF">PAHAL_2G015100</name>
</gene>
<accession>A0A2S3GVS2</accession>
<dbReference type="Proteomes" id="UP000243499">
    <property type="component" value="Chromosome 2"/>
</dbReference>
<proteinExistence type="predicted"/>
<name>A0A2S3GVS2_9POAL</name>
<dbReference type="Pfam" id="PF00646">
    <property type="entry name" value="F-box"/>
    <property type="match status" value="1"/>
</dbReference>
<dbReference type="EMBL" id="CM008047">
    <property type="protein sequence ID" value="PAN09339.1"/>
    <property type="molecule type" value="Genomic_DNA"/>
</dbReference>
<reference evidence="2" key="1">
    <citation type="submission" date="2018-04" db="EMBL/GenBank/DDBJ databases">
        <title>WGS assembly of Panicum hallii.</title>
        <authorList>
            <person name="Lovell J."/>
            <person name="Jenkins J."/>
            <person name="Lowry D."/>
            <person name="Mamidi S."/>
            <person name="Sreedasyam A."/>
            <person name="Weng X."/>
            <person name="Barry K."/>
            <person name="Bonette J."/>
            <person name="Campitelli B."/>
            <person name="Daum C."/>
            <person name="Gordon S."/>
            <person name="Gould B."/>
            <person name="Lipzen A."/>
            <person name="Macqueen A."/>
            <person name="Palacio-Mejia J."/>
            <person name="Plott C."/>
            <person name="Shakirov E."/>
            <person name="Shu S."/>
            <person name="Yoshinaga Y."/>
            <person name="Zane M."/>
            <person name="Rokhsar D."/>
            <person name="Grimwood J."/>
            <person name="Schmutz J."/>
            <person name="Juenger T."/>
        </authorList>
    </citation>
    <scope>NUCLEOTIDE SEQUENCE [LARGE SCALE GENOMIC DNA]</scope>
    <source>
        <strain evidence="2">FIL2</strain>
    </source>
</reference>
<dbReference type="InterPro" id="IPR001810">
    <property type="entry name" value="F-box_dom"/>
</dbReference>
<evidence type="ECO:0000259" key="1">
    <source>
        <dbReference type="Pfam" id="PF00646"/>
    </source>
</evidence>
<protein>
    <recommendedName>
        <fullName evidence="1">F-box domain-containing protein</fullName>
    </recommendedName>
</protein>
<dbReference type="PANTHER" id="PTHR32133">
    <property type="entry name" value="OS07G0120400 PROTEIN"/>
    <property type="match status" value="1"/>
</dbReference>
<dbReference type="AlphaFoldDB" id="A0A2S3GVS2"/>
<dbReference type="Gramene" id="PAN09339">
    <property type="protein sequence ID" value="PAN09339"/>
    <property type="gene ID" value="PAHAL_2G015100"/>
</dbReference>
<feature type="domain" description="F-box" evidence="1">
    <location>
        <begin position="2"/>
        <end position="41"/>
    </location>
</feature>
<dbReference type="InterPro" id="IPR036047">
    <property type="entry name" value="F-box-like_dom_sf"/>
</dbReference>
<evidence type="ECO:0000313" key="2">
    <source>
        <dbReference type="EMBL" id="PAN09339.1"/>
    </source>
</evidence>
<dbReference type="SUPFAM" id="SSF81383">
    <property type="entry name" value="F-box domain"/>
    <property type="match status" value="1"/>
</dbReference>
<sequence length="258" mass="28847">MEDVVEEILLCVPPDEPAHLVRAALVCKAWRRTLTDSGFLRRYRGFHRVPPLLGYLRVRNLWHKTGGPIPAFVPTTAASPLPPPPLHRGSYWALDCRHGRVLLHAFPPQYLLVWDPITGDRKELSVPAFPHTYLEGAVLCAMDDCDHRGCRGGPFLVSASSILKYDLGGHRLSVIEPPHRVFGYIAMEVEDEVLGFVAELDNCIYKWLWQASANGTGRWEKHMVMELETTLLPGPAPGTYHEVITHVEGTDTIFISGA</sequence>
<organism evidence="2">
    <name type="scientific">Panicum hallii</name>
    <dbReference type="NCBI Taxonomy" id="206008"/>
    <lineage>
        <taxon>Eukaryota</taxon>
        <taxon>Viridiplantae</taxon>
        <taxon>Streptophyta</taxon>
        <taxon>Embryophyta</taxon>
        <taxon>Tracheophyta</taxon>
        <taxon>Spermatophyta</taxon>
        <taxon>Magnoliopsida</taxon>
        <taxon>Liliopsida</taxon>
        <taxon>Poales</taxon>
        <taxon>Poaceae</taxon>
        <taxon>PACMAD clade</taxon>
        <taxon>Panicoideae</taxon>
        <taxon>Panicodae</taxon>
        <taxon>Paniceae</taxon>
        <taxon>Panicinae</taxon>
        <taxon>Panicum</taxon>
        <taxon>Panicum sect. Panicum</taxon>
    </lineage>
</organism>